<feature type="region of interest" description="Disordered" evidence="7">
    <location>
        <begin position="568"/>
        <end position="590"/>
    </location>
</feature>
<name>F4PJ29_CACFS</name>
<dbReference type="STRING" id="1054147.F4PJ29"/>
<dbReference type="RefSeq" id="XP_004362166.1">
    <property type="nucleotide sequence ID" value="XM_004362109.1"/>
</dbReference>
<dbReference type="OrthoDB" id="19515at2759"/>
<feature type="transmembrane region" description="Helical" evidence="8">
    <location>
        <begin position="408"/>
        <end position="431"/>
    </location>
</feature>
<dbReference type="GeneID" id="14876268"/>
<proteinExistence type="predicted"/>
<dbReference type="PANTHER" id="PTHR23501:SF197">
    <property type="entry name" value="COMD"/>
    <property type="match status" value="1"/>
</dbReference>
<feature type="transmembrane region" description="Helical" evidence="8">
    <location>
        <begin position="522"/>
        <end position="547"/>
    </location>
</feature>
<evidence type="ECO:0000313" key="10">
    <source>
        <dbReference type="EMBL" id="EGG24315.1"/>
    </source>
</evidence>
<sequence>MDKPDIIQDCSLKRSRTTSISRSANNTEDFSSDEEFEEVELFVVSKSSSLQKFQQEQHHQSQQQFTNSSPSPSPTPSAEENNLNNNNCNINNINNNPTTNNNINTNTNSLGQQCSGMSTPMKMDLRLINRSNHHHDNDSVVHEQESTSDYLSSNNNTPPSPTGSMIKSIVKQISDEKLVLVKSTLSKPSTTIVDEQQLTIHLNETPLSSPATSFIEYCDSSNIDSTSSPVSRAGSDYSQHHQQQIVNINNNNNNNITPKTELTQRQILIIFSGLMVSLSLSSLDLTIVATALPAIVNDLGGFDKLSWVVTIYLLTSTSSAPLFGKFSDIFGSLLCATSYTMTMLIAARAIQGLGGGGLMSAVMIVMAEIVPLRQRGKYQGLIGAVYAVSSVIGPLIGGSFTDNVTWRWAFWINLPLGAIALCVVFFALRLPQDVISVRQGFKCIDFVGTISLVVSVIGFLLALSWGGVNYSWQSPVILSLFFGICAALFLGSSCLASSTMYPSISKWSRYDPLYKEYLVDAYASALALVFLTATPFAILSFVLTIFIKATKLRNTLFRKDDENNLGQGGIKETAATTMPNTPASSSITPNEDDIITDLENLKDIECGGAGVGADTSHILKQFDEDELTTPRNQDHQDSTCYIDINTPLHHHPNFEDTNNNNCNDSCLEN</sequence>
<feature type="transmembrane region" description="Helical" evidence="8">
    <location>
        <begin position="477"/>
        <end position="501"/>
    </location>
</feature>
<evidence type="ECO:0000256" key="2">
    <source>
        <dbReference type="ARBA" id="ARBA00022448"/>
    </source>
</evidence>
<dbReference type="InterPro" id="IPR020846">
    <property type="entry name" value="MFS_dom"/>
</dbReference>
<feature type="region of interest" description="Disordered" evidence="7">
    <location>
        <begin position="1"/>
        <end position="35"/>
    </location>
</feature>
<protein>
    <submittedName>
        <fullName evidence="10">Major facilitator superfamily protein</fullName>
    </submittedName>
</protein>
<feature type="transmembrane region" description="Helical" evidence="8">
    <location>
        <begin position="305"/>
        <end position="323"/>
    </location>
</feature>
<keyword evidence="6 8" id="KW-0472">Membrane</keyword>
<dbReference type="KEGG" id="dfa:DFA_06465"/>
<evidence type="ECO:0000256" key="3">
    <source>
        <dbReference type="ARBA" id="ARBA00022475"/>
    </source>
</evidence>
<feature type="region of interest" description="Disordered" evidence="7">
    <location>
        <begin position="47"/>
        <end position="108"/>
    </location>
</feature>
<accession>F4PJ29</accession>
<comment type="subcellular location">
    <subcellularLocation>
        <location evidence="1">Cell membrane</location>
        <topology evidence="1">Multi-pass membrane protein</topology>
    </subcellularLocation>
</comment>
<dbReference type="FunFam" id="1.20.1720.10:FF:000004">
    <property type="entry name" value="EmrB/QacA family drug resistance transporter"/>
    <property type="match status" value="1"/>
</dbReference>
<feature type="compositionally biased region" description="Polar residues" evidence="7">
    <location>
        <begin position="147"/>
        <end position="165"/>
    </location>
</feature>
<dbReference type="PANTHER" id="PTHR23501">
    <property type="entry name" value="MAJOR FACILITATOR SUPERFAMILY"/>
    <property type="match status" value="1"/>
</dbReference>
<dbReference type="InterPro" id="IPR036259">
    <property type="entry name" value="MFS_trans_sf"/>
</dbReference>
<evidence type="ECO:0000256" key="1">
    <source>
        <dbReference type="ARBA" id="ARBA00004651"/>
    </source>
</evidence>
<evidence type="ECO:0000256" key="5">
    <source>
        <dbReference type="ARBA" id="ARBA00022989"/>
    </source>
</evidence>
<dbReference type="AlphaFoldDB" id="F4PJ29"/>
<dbReference type="SUPFAM" id="SSF103473">
    <property type="entry name" value="MFS general substrate transporter"/>
    <property type="match status" value="1"/>
</dbReference>
<evidence type="ECO:0000259" key="9">
    <source>
        <dbReference type="PROSITE" id="PS50850"/>
    </source>
</evidence>
<keyword evidence="4 8" id="KW-0812">Transmembrane</keyword>
<feature type="transmembrane region" description="Helical" evidence="8">
    <location>
        <begin position="343"/>
        <end position="366"/>
    </location>
</feature>
<dbReference type="Gene3D" id="1.20.1720.10">
    <property type="entry name" value="Multidrug resistance protein D"/>
    <property type="match status" value="1"/>
</dbReference>
<keyword evidence="5 8" id="KW-1133">Transmembrane helix</keyword>
<feature type="domain" description="Major facilitator superfamily (MFS) profile" evidence="9">
    <location>
        <begin position="205"/>
        <end position="669"/>
    </location>
</feature>
<gene>
    <name evidence="10" type="primary">comD</name>
    <name evidence="10" type="ORF">DFA_06465</name>
</gene>
<feature type="compositionally biased region" description="Polar residues" evidence="7">
    <location>
        <begin position="574"/>
        <end position="589"/>
    </location>
</feature>
<organism evidence="10 11">
    <name type="scientific">Cavenderia fasciculata</name>
    <name type="common">Slime mold</name>
    <name type="synonym">Dictyostelium fasciculatum</name>
    <dbReference type="NCBI Taxonomy" id="261658"/>
    <lineage>
        <taxon>Eukaryota</taxon>
        <taxon>Amoebozoa</taxon>
        <taxon>Evosea</taxon>
        <taxon>Eumycetozoa</taxon>
        <taxon>Dictyostelia</taxon>
        <taxon>Acytosteliales</taxon>
        <taxon>Cavenderiaceae</taxon>
        <taxon>Cavenderia</taxon>
    </lineage>
</organism>
<feature type="region of interest" description="Disordered" evidence="7">
    <location>
        <begin position="138"/>
        <end position="165"/>
    </location>
</feature>
<keyword evidence="3" id="KW-1003">Cell membrane</keyword>
<evidence type="ECO:0000256" key="4">
    <source>
        <dbReference type="ARBA" id="ARBA00022692"/>
    </source>
</evidence>
<feature type="transmembrane region" description="Helical" evidence="8">
    <location>
        <begin position="378"/>
        <end position="396"/>
    </location>
</feature>
<dbReference type="Proteomes" id="UP000007797">
    <property type="component" value="Unassembled WGS sequence"/>
</dbReference>
<evidence type="ECO:0000313" key="11">
    <source>
        <dbReference type="Proteomes" id="UP000007797"/>
    </source>
</evidence>
<dbReference type="EMBL" id="GL883007">
    <property type="protein sequence ID" value="EGG24315.1"/>
    <property type="molecule type" value="Genomic_DNA"/>
</dbReference>
<keyword evidence="11" id="KW-1185">Reference proteome</keyword>
<dbReference type="GO" id="GO:0005886">
    <property type="term" value="C:plasma membrane"/>
    <property type="evidence" value="ECO:0007669"/>
    <property type="project" value="UniProtKB-SubCell"/>
</dbReference>
<dbReference type="GO" id="GO:0022857">
    <property type="term" value="F:transmembrane transporter activity"/>
    <property type="evidence" value="ECO:0007669"/>
    <property type="project" value="InterPro"/>
</dbReference>
<evidence type="ECO:0000256" key="7">
    <source>
        <dbReference type="SAM" id="MobiDB-lite"/>
    </source>
</evidence>
<reference evidence="11" key="1">
    <citation type="journal article" date="2011" name="Genome Res.">
        <title>Phylogeny-wide analysis of social amoeba genomes highlights ancient origins for complex intercellular communication.</title>
        <authorList>
            <person name="Heidel A.J."/>
            <person name="Lawal H.M."/>
            <person name="Felder M."/>
            <person name="Schilde C."/>
            <person name="Helps N.R."/>
            <person name="Tunggal B."/>
            <person name="Rivero F."/>
            <person name="John U."/>
            <person name="Schleicher M."/>
            <person name="Eichinger L."/>
            <person name="Platzer M."/>
            <person name="Noegel A.A."/>
            <person name="Schaap P."/>
            <person name="Gloeckner G."/>
        </authorList>
    </citation>
    <scope>NUCLEOTIDE SEQUENCE [LARGE SCALE GENOMIC DNA]</scope>
    <source>
        <strain evidence="11">SH3</strain>
    </source>
</reference>
<evidence type="ECO:0000256" key="6">
    <source>
        <dbReference type="ARBA" id="ARBA00023136"/>
    </source>
</evidence>
<feature type="transmembrane region" description="Helical" evidence="8">
    <location>
        <begin position="267"/>
        <end position="293"/>
    </location>
</feature>
<dbReference type="PROSITE" id="PS50850">
    <property type="entry name" value="MFS"/>
    <property type="match status" value="1"/>
</dbReference>
<feature type="compositionally biased region" description="Low complexity" evidence="7">
    <location>
        <begin position="81"/>
        <end position="108"/>
    </location>
</feature>
<evidence type="ECO:0000256" key="8">
    <source>
        <dbReference type="SAM" id="Phobius"/>
    </source>
</evidence>
<feature type="transmembrane region" description="Helical" evidence="8">
    <location>
        <begin position="443"/>
        <end position="465"/>
    </location>
</feature>
<dbReference type="Pfam" id="PF07690">
    <property type="entry name" value="MFS_1"/>
    <property type="match status" value="1"/>
</dbReference>
<feature type="compositionally biased region" description="Polar residues" evidence="7">
    <location>
        <begin position="17"/>
        <end position="27"/>
    </location>
</feature>
<dbReference type="InterPro" id="IPR011701">
    <property type="entry name" value="MFS"/>
</dbReference>
<feature type="compositionally biased region" description="Low complexity" evidence="7">
    <location>
        <begin position="47"/>
        <end position="70"/>
    </location>
</feature>
<keyword evidence="2" id="KW-0813">Transport</keyword>